<dbReference type="Gene3D" id="3.10.580.10">
    <property type="entry name" value="CBS-domain"/>
    <property type="match status" value="1"/>
</dbReference>
<proteinExistence type="inferred from homology"/>
<dbReference type="InterPro" id="IPR046342">
    <property type="entry name" value="CBS_dom_sf"/>
</dbReference>
<comment type="caution">
    <text evidence="19">The sequence shown here is derived from an EMBL/GenBank/DDBJ whole genome shotgun (WGS) entry which is preliminary data.</text>
</comment>
<dbReference type="EMBL" id="MLCF01000022">
    <property type="protein sequence ID" value="OIV38415.1"/>
    <property type="molecule type" value="Genomic_DNA"/>
</dbReference>
<keyword evidence="5 14" id="KW-0812">Transmembrane</keyword>
<feature type="transmembrane region" description="Helical" evidence="14">
    <location>
        <begin position="209"/>
        <end position="230"/>
    </location>
</feature>
<keyword evidence="6 14" id="KW-0479">Metal-binding</keyword>
<comment type="similarity">
    <text evidence="2 14">Belongs to the peptidase M50B family.</text>
</comment>
<feature type="region of interest" description="Disordered" evidence="17">
    <location>
        <begin position="1"/>
        <end position="30"/>
    </location>
</feature>
<evidence type="ECO:0000256" key="12">
    <source>
        <dbReference type="ARBA" id="ARBA00023122"/>
    </source>
</evidence>
<evidence type="ECO:0000256" key="1">
    <source>
        <dbReference type="ARBA" id="ARBA00004651"/>
    </source>
</evidence>
<dbReference type="GO" id="GO:0006508">
    <property type="term" value="P:proteolysis"/>
    <property type="evidence" value="ECO:0007669"/>
    <property type="project" value="UniProtKB-KW"/>
</dbReference>
<evidence type="ECO:0000256" key="6">
    <source>
        <dbReference type="ARBA" id="ARBA00022723"/>
    </source>
</evidence>
<evidence type="ECO:0000256" key="13">
    <source>
        <dbReference type="ARBA" id="ARBA00023136"/>
    </source>
</evidence>
<feature type="binding site" evidence="16">
    <location>
        <position position="191"/>
    </location>
    <ligand>
        <name>Zn(2+)</name>
        <dbReference type="ChEBI" id="CHEBI:29105"/>
        <note>catalytic</note>
    </ligand>
</feature>
<evidence type="ECO:0000313" key="20">
    <source>
        <dbReference type="Proteomes" id="UP000243342"/>
    </source>
</evidence>
<feature type="compositionally biased region" description="Low complexity" evidence="17">
    <location>
        <begin position="1"/>
        <end position="29"/>
    </location>
</feature>
<evidence type="ECO:0000256" key="17">
    <source>
        <dbReference type="SAM" id="MobiDB-lite"/>
    </source>
</evidence>
<feature type="domain" description="Peptidase M50" evidence="18">
    <location>
        <begin position="83"/>
        <end position="156"/>
    </location>
</feature>
<feature type="transmembrane region" description="Helical" evidence="14">
    <location>
        <begin position="135"/>
        <end position="155"/>
    </location>
</feature>
<feature type="active site" evidence="15">
    <location>
        <position position="96"/>
    </location>
</feature>
<keyword evidence="3 14" id="KW-1003">Cell membrane</keyword>
<accession>A0A1J7BIB7</accession>
<dbReference type="PANTHER" id="PTHR39188:SF3">
    <property type="entry name" value="STAGE IV SPORULATION PROTEIN FB"/>
    <property type="match status" value="1"/>
</dbReference>
<keyword evidence="4 14" id="KW-0645">Protease</keyword>
<evidence type="ECO:0000256" key="14">
    <source>
        <dbReference type="PIRNR" id="PIRNR006404"/>
    </source>
</evidence>
<evidence type="ECO:0000256" key="2">
    <source>
        <dbReference type="ARBA" id="ARBA00007931"/>
    </source>
</evidence>
<feature type="transmembrane region" description="Helical" evidence="14">
    <location>
        <begin position="82"/>
        <end position="104"/>
    </location>
</feature>
<dbReference type="SUPFAM" id="SSF54631">
    <property type="entry name" value="CBS-domain pair"/>
    <property type="match status" value="1"/>
</dbReference>
<comment type="subcellular location">
    <subcellularLocation>
        <location evidence="1 14">Cell membrane</location>
        <topology evidence="1 14">Multi-pass membrane protein</topology>
    </subcellularLocation>
</comment>
<feature type="transmembrane region" description="Helical" evidence="14">
    <location>
        <begin position="250"/>
        <end position="268"/>
    </location>
</feature>
<keyword evidence="9 14" id="KW-0862">Zinc</keyword>
<comment type="cofactor">
    <cofactor evidence="14 16">
        <name>Zn(2+)</name>
        <dbReference type="ChEBI" id="CHEBI:29105"/>
    </cofactor>
    <text evidence="14 16">Binds 1 zinc ion per subunit.</text>
</comment>
<feature type="transmembrane region" description="Helical" evidence="14">
    <location>
        <begin position="167"/>
        <end position="188"/>
    </location>
</feature>
<evidence type="ECO:0000259" key="18">
    <source>
        <dbReference type="Pfam" id="PF02163"/>
    </source>
</evidence>
<organism evidence="19 20">
    <name type="scientific">Mangrovactinospora gilvigrisea</name>
    <dbReference type="NCBI Taxonomy" id="1428644"/>
    <lineage>
        <taxon>Bacteria</taxon>
        <taxon>Bacillati</taxon>
        <taxon>Actinomycetota</taxon>
        <taxon>Actinomycetes</taxon>
        <taxon>Kitasatosporales</taxon>
        <taxon>Streptomycetaceae</taxon>
        <taxon>Mangrovactinospora</taxon>
    </lineage>
</organism>
<evidence type="ECO:0000256" key="7">
    <source>
        <dbReference type="ARBA" id="ARBA00022737"/>
    </source>
</evidence>
<evidence type="ECO:0000256" key="16">
    <source>
        <dbReference type="PIRSR" id="PIRSR006404-2"/>
    </source>
</evidence>
<dbReference type="Pfam" id="PF02163">
    <property type="entry name" value="Peptidase_M50"/>
    <property type="match status" value="2"/>
</dbReference>
<gene>
    <name evidence="19" type="ORF">BIV57_05840</name>
</gene>
<evidence type="ECO:0000256" key="11">
    <source>
        <dbReference type="ARBA" id="ARBA00023049"/>
    </source>
</evidence>
<evidence type="ECO:0000256" key="10">
    <source>
        <dbReference type="ARBA" id="ARBA00022989"/>
    </source>
</evidence>
<dbReference type="InterPro" id="IPR016483">
    <property type="entry name" value="UCP006404_Pept_M50_CBS"/>
</dbReference>
<dbReference type="GO" id="GO:0046872">
    <property type="term" value="F:metal ion binding"/>
    <property type="evidence" value="ECO:0007669"/>
    <property type="project" value="UniProtKB-UniRule"/>
</dbReference>
<keyword evidence="12" id="KW-0129">CBS domain</keyword>
<keyword evidence="8 14" id="KW-0378">Hydrolase</keyword>
<dbReference type="GO" id="GO:0005886">
    <property type="term" value="C:plasma membrane"/>
    <property type="evidence" value="ECO:0007669"/>
    <property type="project" value="UniProtKB-SubCell"/>
</dbReference>
<keyword evidence="20" id="KW-1185">Reference proteome</keyword>
<evidence type="ECO:0000256" key="5">
    <source>
        <dbReference type="ARBA" id="ARBA00022692"/>
    </source>
</evidence>
<keyword evidence="10 14" id="KW-1133">Transmembrane helix</keyword>
<name>A0A1J7BIB7_9ACTN</name>
<dbReference type="STRING" id="1428644.BIV57_05840"/>
<evidence type="ECO:0000256" key="4">
    <source>
        <dbReference type="ARBA" id="ARBA00022670"/>
    </source>
</evidence>
<feature type="domain" description="Peptidase M50" evidence="18">
    <location>
        <begin position="169"/>
        <end position="223"/>
    </location>
</feature>
<keyword evidence="11 14" id="KW-0482">Metalloprotease</keyword>
<feature type="binding site" evidence="16">
    <location>
        <position position="95"/>
    </location>
    <ligand>
        <name>Zn(2+)</name>
        <dbReference type="ChEBI" id="CHEBI:29105"/>
        <note>catalytic</note>
    </ligand>
</feature>
<evidence type="ECO:0000256" key="9">
    <source>
        <dbReference type="ARBA" id="ARBA00022833"/>
    </source>
</evidence>
<keyword evidence="13 14" id="KW-0472">Membrane</keyword>
<evidence type="ECO:0000256" key="8">
    <source>
        <dbReference type="ARBA" id="ARBA00022801"/>
    </source>
</evidence>
<dbReference type="InterPro" id="IPR008915">
    <property type="entry name" value="Peptidase_M50"/>
</dbReference>
<keyword evidence="7" id="KW-0677">Repeat</keyword>
<dbReference type="PANTHER" id="PTHR39188">
    <property type="entry name" value="MEMBRANE-ASSOCIATED ZINC METALLOPROTEASE M50B"/>
    <property type="match status" value="1"/>
</dbReference>
<evidence type="ECO:0000313" key="19">
    <source>
        <dbReference type="EMBL" id="OIV38415.1"/>
    </source>
</evidence>
<evidence type="ECO:0000256" key="3">
    <source>
        <dbReference type="ARBA" id="ARBA00022475"/>
    </source>
</evidence>
<dbReference type="Proteomes" id="UP000243342">
    <property type="component" value="Unassembled WGS sequence"/>
</dbReference>
<dbReference type="OrthoDB" id="9781963at2"/>
<dbReference type="PIRSF" id="PIRSF006404">
    <property type="entry name" value="UCP006404_Pept_M50_CBS"/>
    <property type="match status" value="1"/>
</dbReference>
<feature type="binding site" evidence="16">
    <location>
        <position position="99"/>
    </location>
    <ligand>
        <name>Zn(2+)</name>
        <dbReference type="ChEBI" id="CHEBI:29105"/>
        <note>catalytic</note>
    </ligand>
</feature>
<sequence>MSSETPDAPDAPESSAATTGQPTGPTEPGGSRGSFVVARLFGVPVHVGPTWFLVAALITWVFGNQLEWVLPDLGPARYLVSFFFAVAFYASVLVHELAHTIAAIRFELPVRRIHLQFFGGVSEIERDAETPGREFTLAFVGPLLSAVLAVVFWAAGKLAPPASVAGVLLAGLMVSNAIVAAFNLLPGLPLDGGRMLRAVVWKLTRRPMAGTLAAAWFGRVLAVAVLVGLPLATRLRGGIRHTVTDEATDWILAAVLAWVMWSGAGNSIRMARLKERLPGLRARTLARRAQPVPTGTSLAEGLRQAQETGARGLVVVDGAGAPHGIVRESRIVDTPQHRRPWVEVDGLAEEIRPGMRVPADLSGEDLLDALRACPASEYLVVDEDGAVFGVLATSDVDDAFRAAQRA</sequence>
<dbReference type="GO" id="GO:0008237">
    <property type="term" value="F:metallopeptidase activity"/>
    <property type="evidence" value="ECO:0007669"/>
    <property type="project" value="UniProtKB-UniRule"/>
</dbReference>
<dbReference type="AlphaFoldDB" id="A0A1J7BIB7"/>
<reference evidence="19 20" key="1">
    <citation type="submission" date="2016-10" db="EMBL/GenBank/DDBJ databases">
        <title>Genome sequence of Streptomyces gilvigriseus MUSC 26.</title>
        <authorList>
            <person name="Lee L.-H."/>
            <person name="Ser H.-L."/>
        </authorList>
    </citation>
    <scope>NUCLEOTIDE SEQUENCE [LARGE SCALE GENOMIC DNA]</scope>
    <source>
        <strain evidence="19 20">MUSC 26</strain>
    </source>
</reference>
<protein>
    <recommendedName>
        <fullName evidence="14">Zinc metalloprotease</fullName>
    </recommendedName>
</protein>
<dbReference type="RefSeq" id="WP_071655606.1">
    <property type="nucleotide sequence ID" value="NZ_MLCF01000022.1"/>
</dbReference>
<evidence type="ECO:0000256" key="15">
    <source>
        <dbReference type="PIRSR" id="PIRSR006404-1"/>
    </source>
</evidence>
<feature type="transmembrane region" description="Helical" evidence="14">
    <location>
        <begin position="40"/>
        <end position="62"/>
    </location>
</feature>
<dbReference type="CDD" id="cd06164">
    <property type="entry name" value="S2P-M50_SpoIVFB_CBS"/>
    <property type="match status" value="1"/>
</dbReference>